<reference evidence="4 5" key="1">
    <citation type="submission" date="2023-09" db="EMBL/GenBank/DDBJ databases">
        <authorList>
            <person name="Rey-Velasco X."/>
        </authorList>
    </citation>
    <scope>NUCLEOTIDE SEQUENCE [LARGE SCALE GENOMIC DNA]</scope>
    <source>
        <strain evidence="4 5">W332</strain>
    </source>
</reference>
<evidence type="ECO:0008006" key="6">
    <source>
        <dbReference type="Google" id="ProtNLM"/>
    </source>
</evidence>
<dbReference type="EMBL" id="JAVRIA010000002">
    <property type="protein sequence ID" value="MDT0558109.1"/>
    <property type="molecule type" value="Genomic_DNA"/>
</dbReference>
<organism evidence="4 5">
    <name type="scientific">Microcosmobacter mediterraneus</name>
    <dbReference type="NCBI Taxonomy" id="3075607"/>
    <lineage>
        <taxon>Bacteria</taxon>
        <taxon>Pseudomonadati</taxon>
        <taxon>Bacteroidota</taxon>
        <taxon>Flavobacteriia</taxon>
        <taxon>Flavobacteriales</taxon>
        <taxon>Flavobacteriaceae</taxon>
        <taxon>Microcosmobacter</taxon>
    </lineage>
</organism>
<evidence type="ECO:0000313" key="4">
    <source>
        <dbReference type="EMBL" id="MDT0558109.1"/>
    </source>
</evidence>
<feature type="transmembrane region" description="Helical" evidence="3">
    <location>
        <begin position="47"/>
        <end position="68"/>
    </location>
</feature>
<feature type="coiled-coil region" evidence="1">
    <location>
        <begin position="236"/>
        <end position="268"/>
    </location>
</feature>
<keyword evidence="5" id="KW-1185">Reference proteome</keyword>
<dbReference type="Proteomes" id="UP001259492">
    <property type="component" value="Unassembled WGS sequence"/>
</dbReference>
<gene>
    <name evidence="4" type="ORF">RM697_05600</name>
</gene>
<feature type="region of interest" description="Disordered" evidence="2">
    <location>
        <begin position="88"/>
        <end position="143"/>
    </location>
</feature>
<evidence type="ECO:0000313" key="5">
    <source>
        <dbReference type="Proteomes" id="UP001259492"/>
    </source>
</evidence>
<evidence type="ECO:0000256" key="1">
    <source>
        <dbReference type="SAM" id="Coils"/>
    </source>
</evidence>
<keyword evidence="3" id="KW-0472">Membrane</keyword>
<keyword evidence="1" id="KW-0175">Coiled coil</keyword>
<keyword evidence="3" id="KW-0812">Transmembrane</keyword>
<protein>
    <recommendedName>
        <fullName evidence="6">Outer membrane protein beta-barrel domain-containing protein</fullName>
    </recommendedName>
</protein>
<comment type="caution">
    <text evidence="4">The sequence shown here is derived from an EMBL/GenBank/DDBJ whole genome shotgun (WGS) entry which is preliminary data.</text>
</comment>
<sequence>MSDKKNIDRLFQEKLKDFEATPSDAVWENIHNTLHNKKNKKRRVIPIWWQLGGVAATLLLILTISGVFNSNTDSKSDSIKTVVDNTENTNNTVVSNGSEKNNDNNNDIAPVYNPEEFGVENKSNDPTSNLNKASDETKSSYASTINTKNTPIYSKENKNTSITKTTVKEAIASAKEDSNKLNDQTQQSNSNIIKNKLNELLKTDTKGSKVVSTGSENNDNIQKTDSVNAITSIALNEDKNLKENALENAIAKANDEQQNEKEEELKNRWSVSPNVAPVYFNTLGNGSSIHNQFNDNIKSGDVNMSYGITGSYAINDKLKVRAGLNKVDLGYSTNDVIFYNNPETVLGLSLNTPQSDNTRIQNINYRSESANVSFISASSLSLNNTPEIIKENSLASLDQQFGFIEIPVELEYTVLDKRLGINLIGGFSTMFLSNNEIYVLSNSGDRTLIGEANNINDMSYSANFGIGLNYGLSDKFNINLEPMFKYQINTFNNTTGNFQPYFIGVYTGLSFKF</sequence>
<name>A0ABU2YIV5_9FLAO</name>
<dbReference type="RefSeq" id="WP_311426878.1">
    <property type="nucleotide sequence ID" value="NZ_JAVRIA010000002.1"/>
</dbReference>
<evidence type="ECO:0000256" key="3">
    <source>
        <dbReference type="SAM" id="Phobius"/>
    </source>
</evidence>
<proteinExistence type="predicted"/>
<accession>A0ABU2YIV5</accession>
<evidence type="ECO:0000256" key="2">
    <source>
        <dbReference type="SAM" id="MobiDB-lite"/>
    </source>
</evidence>
<keyword evidence="3" id="KW-1133">Transmembrane helix</keyword>